<name>A0A5K7XCK2_9BACT</name>
<dbReference type="KEGG" id="lpav:PLANPX_3800"/>
<evidence type="ECO:0000313" key="3">
    <source>
        <dbReference type="Proteomes" id="UP000326837"/>
    </source>
</evidence>
<reference evidence="3" key="1">
    <citation type="submission" date="2019-10" db="EMBL/GenBank/DDBJ databases">
        <title>Lacipirellula parvula gen. nov., sp. nov., representing a lineage of planctomycetes widespread in freshwater anoxic habitats, and description of the family Lacipirellulaceae.</title>
        <authorList>
            <person name="Dedysh S.N."/>
            <person name="Kulichevskaya I.S."/>
            <person name="Beletsky A.V."/>
            <person name="Rakitin A.L."/>
            <person name="Mardanov A.V."/>
            <person name="Ivanova A.A."/>
            <person name="Saltykova V.X."/>
            <person name="Rijpstra W.I.C."/>
            <person name="Sinninghe Damste J.S."/>
            <person name="Ravin N.V."/>
        </authorList>
    </citation>
    <scope>NUCLEOTIDE SEQUENCE [LARGE SCALE GENOMIC DNA]</scope>
    <source>
        <strain evidence="3">PX69</strain>
    </source>
</reference>
<feature type="compositionally biased region" description="Basic and acidic residues" evidence="1">
    <location>
        <begin position="1"/>
        <end position="14"/>
    </location>
</feature>
<protein>
    <submittedName>
        <fullName evidence="2">Uncharacterized protein</fullName>
    </submittedName>
</protein>
<dbReference type="Proteomes" id="UP000326837">
    <property type="component" value="Chromosome"/>
</dbReference>
<dbReference type="RefSeq" id="WP_152099813.1">
    <property type="nucleotide sequence ID" value="NZ_AP021861.1"/>
</dbReference>
<keyword evidence="3" id="KW-1185">Reference proteome</keyword>
<sequence length="115" mass="12874">MNESKQELKSDAKKKSAAAEPETAEPVHMIREGAVAASIWQRQSLSGYAYYDFSLSRSWKSMSSSKTGYSRNFFSRNREEVQLVVEKACDWISQRERQDEASEPAASSDANSAAL</sequence>
<evidence type="ECO:0000313" key="2">
    <source>
        <dbReference type="EMBL" id="BBO34188.1"/>
    </source>
</evidence>
<feature type="region of interest" description="Disordered" evidence="1">
    <location>
        <begin position="94"/>
        <end position="115"/>
    </location>
</feature>
<evidence type="ECO:0000256" key="1">
    <source>
        <dbReference type="SAM" id="MobiDB-lite"/>
    </source>
</evidence>
<organism evidence="2 3">
    <name type="scientific">Lacipirellula parvula</name>
    <dbReference type="NCBI Taxonomy" id="2650471"/>
    <lineage>
        <taxon>Bacteria</taxon>
        <taxon>Pseudomonadati</taxon>
        <taxon>Planctomycetota</taxon>
        <taxon>Planctomycetia</taxon>
        <taxon>Pirellulales</taxon>
        <taxon>Lacipirellulaceae</taxon>
        <taxon>Lacipirellula</taxon>
    </lineage>
</organism>
<feature type="region of interest" description="Disordered" evidence="1">
    <location>
        <begin position="1"/>
        <end position="27"/>
    </location>
</feature>
<dbReference type="AlphaFoldDB" id="A0A5K7XCK2"/>
<accession>A0A5K7XCK2</accession>
<dbReference type="EMBL" id="AP021861">
    <property type="protein sequence ID" value="BBO34188.1"/>
    <property type="molecule type" value="Genomic_DNA"/>
</dbReference>
<feature type="compositionally biased region" description="Low complexity" evidence="1">
    <location>
        <begin position="103"/>
        <end position="115"/>
    </location>
</feature>
<gene>
    <name evidence="2" type="ORF">PLANPX_3800</name>
</gene>
<proteinExistence type="predicted"/>